<reference evidence="3 4" key="1">
    <citation type="submission" date="2017-08" db="EMBL/GenBank/DDBJ databases">
        <title>WGS of Clinical strains of the CDC Group NO-1 linked to zoonotic infections in humans.</title>
        <authorList>
            <person name="Bernier A.-M."/>
            <person name="Bernard K."/>
        </authorList>
    </citation>
    <scope>NUCLEOTIDE SEQUENCE [LARGE SCALE GENOMIC DNA]</scope>
    <source>
        <strain evidence="3 4">NML79-0751</strain>
    </source>
</reference>
<dbReference type="InterPro" id="IPR031304">
    <property type="entry name" value="SLT_2"/>
</dbReference>
<evidence type="ECO:0000256" key="1">
    <source>
        <dbReference type="PIRSR" id="PIRSR611757-1"/>
    </source>
</evidence>
<dbReference type="Proteomes" id="UP000218644">
    <property type="component" value="Unassembled WGS sequence"/>
</dbReference>
<name>A0A2A2AVF3_9BURK</name>
<dbReference type="CDD" id="cd13399">
    <property type="entry name" value="Slt35-like"/>
    <property type="match status" value="1"/>
</dbReference>
<feature type="domain" description="Transglycosylase SLT" evidence="2">
    <location>
        <begin position="109"/>
        <end position="406"/>
    </location>
</feature>
<dbReference type="PANTHER" id="PTHR30163">
    <property type="entry name" value="MEMBRANE-BOUND LYTIC MUREIN TRANSGLYCOSYLASE B"/>
    <property type="match status" value="1"/>
</dbReference>
<dbReference type="GO" id="GO:0009253">
    <property type="term" value="P:peptidoglycan catabolic process"/>
    <property type="evidence" value="ECO:0007669"/>
    <property type="project" value="TreeGrafter"/>
</dbReference>
<protein>
    <submittedName>
        <fullName evidence="3">Lytic murein transglycosylase B</fullName>
    </submittedName>
</protein>
<dbReference type="EMBL" id="NSJD01000001">
    <property type="protein sequence ID" value="PAT41674.1"/>
    <property type="molecule type" value="Genomic_DNA"/>
</dbReference>
<dbReference type="InterPro" id="IPR023346">
    <property type="entry name" value="Lysozyme-like_dom_sf"/>
</dbReference>
<organism evidence="3 4">
    <name type="scientific">Vandammella animalimorsus</name>
    <dbReference type="NCBI Taxonomy" id="2029117"/>
    <lineage>
        <taxon>Bacteria</taxon>
        <taxon>Pseudomonadati</taxon>
        <taxon>Pseudomonadota</taxon>
        <taxon>Betaproteobacteria</taxon>
        <taxon>Burkholderiales</taxon>
        <taxon>Comamonadaceae</taxon>
        <taxon>Vandammella</taxon>
    </lineage>
</organism>
<comment type="caution">
    <text evidence="3">The sequence shown here is derived from an EMBL/GenBank/DDBJ whole genome shotgun (WGS) entry which is preliminary data.</text>
</comment>
<dbReference type="AlphaFoldDB" id="A0A2A2AVF3"/>
<sequence>MAAADGCAALRCPPPGVPGRTGTPLAPAALARPAPTVIAPIPVSASLPSALPDRLRAPDLPARARWRHALACAALASLAWLSAAASAAAQVQGAAQDSAWATQLHDLAGSFAADQDISAEWAWKVLSQARHNGRVKRLMTPSAQNAPTVRDWQAYRERLLTAARIEAGVAFWRRHQRQLQEIEARSGVPASVIVGIIGIETTYGQNMGSIRVLDALATLAFDYPSSHPRAFERSQFFRKELEQFLRLCHSNDLDPLTLQGSFAGAMGVPQFMPSSWLLYGRDGNEDGVVDLIGSPQDAIASVANYLLAHGWRARQPTYLGVALQARPEQLQTLLAPDILPTFDQATLQQLGALPQPAGTQYDGLMALVELKNGARAPEYILGTENFYAVTRYNQSSYYALAVLQLGEAVQQRLQQLQPQRPPAPEATPAS</sequence>
<dbReference type="NCBIfam" id="TIGR02282">
    <property type="entry name" value="MltB"/>
    <property type="match status" value="1"/>
</dbReference>
<dbReference type="SUPFAM" id="SSF53955">
    <property type="entry name" value="Lysozyme-like"/>
    <property type="match status" value="1"/>
</dbReference>
<dbReference type="Pfam" id="PF13406">
    <property type="entry name" value="SLT_2"/>
    <property type="match status" value="1"/>
</dbReference>
<dbReference type="InterPro" id="IPR011757">
    <property type="entry name" value="Lytic_transglycosylase_MltB"/>
</dbReference>
<accession>A0A2A2AVF3</accession>
<feature type="active site" evidence="1">
    <location>
        <position position="200"/>
    </location>
</feature>
<evidence type="ECO:0000313" key="3">
    <source>
        <dbReference type="EMBL" id="PAT41674.1"/>
    </source>
</evidence>
<proteinExistence type="predicted"/>
<gene>
    <name evidence="3" type="primary">mltB</name>
    <name evidence="3" type="ORF">CK623_01840</name>
</gene>
<evidence type="ECO:0000259" key="2">
    <source>
        <dbReference type="Pfam" id="PF13406"/>
    </source>
</evidence>
<evidence type="ECO:0000313" key="4">
    <source>
        <dbReference type="Proteomes" id="UP000218644"/>
    </source>
</evidence>
<dbReference type="Gene3D" id="1.10.8.350">
    <property type="entry name" value="Bacterial muramidase"/>
    <property type="match status" value="1"/>
</dbReference>
<dbReference type="FunFam" id="1.10.8.350:FF:000001">
    <property type="entry name" value="Lytic murein transglycosylase B"/>
    <property type="match status" value="1"/>
</dbReference>
<dbReference type="GO" id="GO:0008933">
    <property type="term" value="F:peptidoglycan lytic transglycosylase activity"/>
    <property type="evidence" value="ECO:0007669"/>
    <property type="project" value="TreeGrafter"/>
</dbReference>
<dbReference type="InterPro" id="IPR043426">
    <property type="entry name" value="MltB-like"/>
</dbReference>
<dbReference type="PANTHER" id="PTHR30163:SF9">
    <property type="entry name" value="MEMBRANE-BOUND LYTIC MUREIN TRANSGLYCOSYLASE B"/>
    <property type="match status" value="1"/>
</dbReference>
<dbReference type="Gene3D" id="1.10.530.10">
    <property type="match status" value="1"/>
</dbReference>